<dbReference type="RefSeq" id="WP_110171430.1">
    <property type="nucleotide sequence ID" value="NZ_CP015136.1"/>
</dbReference>
<dbReference type="PANTHER" id="PTHR12110">
    <property type="entry name" value="HYDROXYPYRUVATE ISOMERASE"/>
    <property type="match status" value="1"/>
</dbReference>
<dbReference type="KEGG" id="abac:LuPra_02925"/>
<reference evidence="3 4" key="1">
    <citation type="journal article" date="2016" name="Genome Announc.">
        <title>First Complete Genome Sequence of a Subdivision 6 Acidobacterium Strain.</title>
        <authorList>
            <person name="Huang S."/>
            <person name="Vieira S."/>
            <person name="Bunk B."/>
            <person name="Riedel T."/>
            <person name="Sproer C."/>
            <person name="Overmann J."/>
        </authorList>
    </citation>
    <scope>NUCLEOTIDE SEQUENCE [LARGE SCALE GENOMIC DNA]</scope>
    <source>
        <strain evidence="4">DSM 100886 HEG_-6_39</strain>
    </source>
</reference>
<feature type="signal peptide" evidence="1">
    <location>
        <begin position="1"/>
        <end position="31"/>
    </location>
</feature>
<keyword evidence="3" id="KW-0413">Isomerase</keyword>
<keyword evidence="1" id="KW-0732">Signal</keyword>
<dbReference type="SUPFAM" id="SSF51658">
    <property type="entry name" value="Xylose isomerase-like"/>
    <property type="match status" value="1"/>
</dbReference>
<reference evidence="4" key="2">
    <citation type="submission" date="2016-04" db="EMBL/GenBank/DDBJ databases">
        <title>First Complete Genome Sequence of a Subdivision 6 Acidobacterium.</title>
        <authorList>
            <person name="Huang S."/>
            <person name="Vieira S."/>
            <person name="Bunk B."/>
            <person name="Riedel T."/>
            <person name="Sproeer C."/>
            <person name="Overmann J."/>
        </authorList>
    </citation>
    <scope>NUCLEOTIDE SEQUENCE [LARGE SCALE GENOMIC DNA]</scope>
    <source>
        <strain evidence="4">DSM 100886 HEG_-6_39</strain>
    </source>
</reference>
<gene>
    <name evidence="3" type="ORF">LuPra_02925</name>
</gene>
<name>A0A143PMH9_LUTPR</name>
<dbReference type="InterPro" id="IPR036237">
    <property type="entry name" value="Xyl_isomerase-like_sf"/>
</dbReference>
<feature type="domain" description="Xylose isomerase-like TIM barrel" evidence="2">
    <location>
        <begin position="74"/>
        <end position="318"/>
    </location>
</feature>
<protein>
    <submittedName>
        <fullName evidence="3">Hydroxypyruvate isomerase</fullName>
    </submittedName>
</protein>
<evidence type="ECO:0000313" key="4">
    <source>
        <dbReference type="Proteomes" id="UP000076079"/>
    </source>
</evidence>
<dbReference type="Gene3D" id="3.20.20.150">
    <property type="entry name" value="Divalent-metal-dependent TIM barrel enzymes"/>
    <property type="match status" value="1"/>
</dbReference>
<dbReference type="PANTHER" id="PTHR12110:SF53">
    <property type="entry name" value="BLR5974 PROTEIN"/>
    <property type="match status" value="1"/>
</dbReference>
<dbReference type="InterPro" id="IPR006311">
    <property type="entry name" value="TAT_signal"/>
</dbReference>
<accession>A0A143PMH9</accession>
<evidence type="ECO:0000313" key="3">
    <source>
        <dbReference type="EMBL" id="AMY09701.1"/>
    </source>
</evidence>
<sequence length="323" mass="35128" precursor="true">MSISRRALLGAAGTAAAAAALQVVPSSSAFAQRTGPTPASLGKGPGRIKLGVSSYSYWHFRPENDPYPIEKVIEHAASVGVEGVDILHRQMKGEDNAYLQRLKKHAFVNGIDLIALSIHQGFVFPDAAERQKNIDHTVHCMELAYAMGIPCLRLNTGRWNTTKSFDDLMANKGIEPVLPGATEAQGFEWCISSIEKLLPTAEKLGVVLALENHWGLARTADGLMRIVDAVNSPWLGVLADTGNFLDDQYAQFEKIAPKTVFVQAKTYEGGGEWYSLDIDYARIAKILAAQQYRGYVSLEFEGKAPAQEAVPKAVAQLRAAFKG</sequence>
<dbReference type="InterPro" id="IPR013022">
    <property type="entry name" value="Xyl_isomerase-like_TIM-brl"/>
</dbReference>
<dbReference type="PROSITE" id="PS51318">
    <property type="entry name" value="TAT"/>
    <property type="match status" value="1"/>
</dbReference>
<feature type="chain" id="PRO_5007511669" evidence="1">
    <location>
        <begin position="32"/>
        <end position="323"/>
    </location>
</feature>
<dbReference type="EMBL" id="CP015136">
    <property type="protein sequence ID" value="AMY09701.1"/>
    <property type="molecule type" value="Genomic_DNA"/>
</dbReference>
<dbReference type="Pfam" id="PF01261">
    <property type="entry name" value="AP_endonuc_2"/>
    <property type="match status" value="1"/>
</dbReference>
<dbReference type="STRING" id="1855912.LuPra_02925"/>
<dbReference type="AlphaFoldDB" id="A0A143PMH9"/>
<dbReference type="OrthoDB" id="9810637at2"/>
<keyword evidence="4" id="KW-1185">Reference proteome</keyword>
<dbReference type="Proteomes" id="UP000076079">
    <property type="component" value="Chromosome"/>
</dbReference>
<proteinExistence type="predicted"/>
<dbReference type="PATRIC" id="fig|1813736.3.peg.3118"/>
<dbReference type="GO" id="GO:0016853">
    <property type="term" value="F:isomerase activity"/>
    <property type="evidence" value="ECO:0007669"/>
    <property type="project" value="UniProtKB-KW"/>
</dbReference>
<evidence type="ECO:0000256" key="1">
    <source>
        <dbReference type="SAM" id="SignalP"/>
    </source>
</evidence>
<organism evidence="3 4">
    <name type="scientific">Luteitalea pratensis</name>
    <dbReference type="NCBI Taxonomy" id="1855912"/>
    <lineage>
        <taxon>Bacteria</taxon>
        <taxon>Pseudomonadati</taxon>
        <taxon>Acidobacteriota</taxon>
        <taxon>Vicinamibacteria</taxon>
        <taxon>Vicinamibacterales</taxon>
        <taxon>Vicinamibacteraceae</taxon>
        <taxon>Luteitalea</taxon>
    </lineage>
</organism>
<keyword evidence="3" id="KW-0670">Pyruvate</keyword>
<dbReference type="InterPro" id="IPR050312">
    <property type="entry name" value="IolE/XylAMocC-like"/>
</dbReference>
<evidence type="ECO:0000259" key="2">
    <source>
        <dbReference type="Pfam" id="PF01261"/>
    </source>
</evidence>